<dbReference type="Proteomes" id="UP000192257">
    <property type="component" value="Unassembled WGS sequence"/>
</dbReference>
<dbReference type="VEuPathDB" id="TriTrypDB:TM35_000092180"/>
<dbReference type="EMBL" id="NBCO01000009">
    <property type="protein sequence ID" value="ORC90168.1"/>
    <property type="molecule type" value="Genomic_DNA"/>
</dbReference>
<dbReference type="RefSeq" id="XP_028884234.1">
    <property type="nucleotide sequence ID" value="XM_029024457.1"/>
</dbReference>
<evidence type="ECO:0000313" key="3">
    <source>
        <dbReference type="Proteomes" id="UP000192257"/>
    </source>
</evidence>
<feature type="compositionally biased region" description="Basic and acidic residues" evidence="1">
    <location>
        <begin position="458"/>
        <end position="467"/>
    </location>
</feature>
<protein>
    <submittedName>
        <fullName evidence="2">Uncharacterized protein</fullName>
    </submittedName>
</protein>
<gene>
    <name evidence="2" type="ORF">TM35_000092180</name>
</gene>
<dbReference type="AlphaFoldDB" id="A0A1X0P045"/>
<reference evidence="2 3" key="1">
    <citation type="submission" date="2017-03" db="EMBL/GenBank/DDBJ databases">
        <title>An alternative strategy for trypanosome survival in the mammalian bloodstream revealed through genome and transcriptome analysis of the ubiquitous bovine parasite Trypanosoma (Megatrypanum) theileri.</title>
        <authorList>
            <person name="Kelly S."/>
            <person name="Ivens A."/>
            <person name="Mott A."/>
            <person name="O'Neill E."/>
            <person name="Emms D."/>
            <person name="Macleod O."/>
            <person name="Voorheis P."/>
            <person name="Matthews J."/>
            <person name="Matthews K."/>
            <person name="Carrington M."/>
        </authorList>
    </citation>
    <scope>NUCLEOTIDE SEQUENCE [LARGE SCALE GENOMIC DNA]</scope>
    <source>
        <strain evidence="2">Edinburgh</strain>
    </source>
</reference>
<feature type="compositionally biased region" description="Basic and acidic residues" evidence="1">
    <location>
        <begin position="205"/>
        <end position="365"/>
    </location>
</feature>
<accession>A0A1X0P045</accession>
<feature type="compositionally biased region" description="Basic and acidic residues" evidence="1">
    <location>
        <begin position="436"/>
        <end position="445"/>
    </location>
</feature>
<evidence type="ECO:0000256" key="1">
    <source>
        <dbReference type="SAM" id="MobiDB-lite"/>
    </source>
</evidence>
<feature type="region of interest" description="Disordered" evidence="1">
    <location>
        <begin position="436"/>
        <end position="520"/>
    </location>
</feature>
<proteinExistence type="predicted"/>
<feature type="region of interest" description="Disordered" evidence="1">
    <location>
        <begin position="189"/>
        <end position="417"/>
    </location>
</feature>
<feature type="compositionally biased region" description="Polar residues" evidence="1">
    <location>
        <begin position="471"/>
        <end position="498"/>
    </location>
</feature>
<name>A0A1X0P045_9TRYP</name>
<keyword evidence="3" id="KW-1185">Reference proteome</keyword>
<comment type="caution">
    <text evidence="2">The sequence shown here is derived from an EMBL/GenBank/DDBJ whole genome shotgun (WGS) entry which is preliminary data.</text>
</comment>
<dbReference type="OrthoDB" id="273698at2759"/>
<organism evidence="2 3">
    <name type="scientific">Trypanosoma theileri</name>
    <dbReference type="NCBI Taxonomy" id="67003"/>
    <lineage>
        <taxon>Eukaryota</taxon>
        <taxon>Discoba</taxon>
        <taxon>Euglenozoa</taxon>
        <taxon>Kinetoplastea</taxon>
        <taxon>Metakinetoplastina</taxon>
        <taxon>Trypanosomatida</taxon>
        <taxon>Trypanosomatidae</taxon>
        <taxon>Trypanosoma</taxon>
    </lineage>
</organism>
<sequence>MKATEDTAVKFDPKPLQVPQSRIYAAGADDVSAVPTNRTSRRIDFTDDGKLFEGHFTLHTRSLKNMIQLLVDQQSEQRVIINDLQDQVNTLRQQATKMKKVSRLSPAHSSRDGSDDVGVIMKELEDLRHRVKVLDGFRALWGIRSEEIESLVSTYGDPVVTPEEYTACILNLQAFRVMRNDTRNSVISLVDSRTSAQGRPISPERGGKTRPTRDRTVRETSRGARDDDSRAPHDDGIPADRDEPRGAREVSRESRGARATREESRAERDESRGARADRDESRAEREESRGARATREESRADRDEHHRGARADREEYHRGARAGRDDSRGARAGRDESRGTRDRQARGDDSRDVREEDPRESHEGTTHGAESTGETLGQLASRVDALERKIRRNSSAGYFAPRQASASPTEMVDEQARQDLEELERFVVRRFKELDRMLAKPRDSSHSGAQRSSSHSPGRTERSHERAPPASSENTRSSNANIKNTSGNTEVSKNNDSISELKPRKDRKSAPTTGGAMVDQMARDDAATALDRLDSLERFVTRKIKDLSVAIGKDLGPVSIRPSGETEVPAPVERRPQGSMVDQMARDDAARSLEMIQELEEDLGKRWQSLEERLRIIGRVTMGRGSVGPSATASSIDRKAREDASMSLMRIQQLEREIVGFRRLLQKHRLLDTEEVEISDTRGTGGGAFPISPARLLRQTALLSPVVTTDRTGAPADADHDARMQILEQEVEQRMSEVNRALATLRSAQGDSGQGNMSGLNSVVNNGSPLMAGQVVFNSSDTEASRFQGIGIPYSSSTTLEGGVLIVTSRESPSRTPVKVIEGAQPDMFQLRPPQLGALGAPLVTRDMQQGGMSATPPNVLSFTTGTMKSESPMDNRVQNSVSAAEVAMPTTGGTSGENVLSASRELSSNSLTADASKNVPAVAASSLESQTLRNIKLSMGEDGQAIRRDRNGELNQLRSHGTRLRGISLSSRGRTENGFSTEPSALGHTTPCVVYNCAWCAAQKRTISARSPRSLR</sequence>
<evidence type="ECO:0000313" key="2">
    <source>
        <dbReference type="EMBL" id="ORC90168.1"/>
    </source>
</evidence>
<feature type="compositionally biased region" description="Low complexity" evidence="1">
    <location>
        <begin position="446"/>
        <end position="456"/>
    </location>
</feature>
<dbReference type="GeneID" id="39984237"/>